<evidence type="ECO:0000313" key="2">
    <source>
        <dbReference type="Proteomes" id="UP001057402"/>
    </source>
</evidence>
<gene>
    <name evidence="1" type="ORF">MLD38_026906</name>
</gene>
<name>A0ACB9P0J4_9MYRT</name>
<proteinExistence type="predicted"/>
<comment type="caution">
    <text evidence="1">The sequence shown here is derived from an EMBL/GenBank/DDBJ whole genome shotgun (WGS) entry which is preliminary data.</text>
</comment>
<evidence type="ECO:0000313" key="1">
    <source>
        <dbReference type="EMBL" id="KAI4342263.1"/>
    </source>
</evidence>
<protein>
    <submittedName>
        <fullName evidence="1">Uncharacterized protein</fullName>
    </submittedName>
</protein>
<dbReference type="Proteomes" id="UP001057402">
    <property type="component" value="Chromosome 7"/>
</dbReference>
<reference evidence="2" key="1">
    <citation type="journal article" date="2023" name="Front. Plant Sci.">
        <title>Chromosomal-level genome assembly of Melastoma candidum provides insights into trichome evolution.</title>
        <authorList>
            <person name="Zhong Y."/>
            <person name="Wu W."/>
            <person name="Sun C."/>
            <person name="Zou P."/>
            <person name="Liu Y."/>
            <person name="Dai S."/>
            <person name="Zhou R."/>
        </authorList>
    </citation>
    <scope>NUCLEOTIDE SEQUENCE [LARGE SCALE GENOMIC DNA]</scope>
</reference>
<dbReference type="EMBL" id="CM042886">
    <property type="protein sequence ID" value="KAI4342263.1"/>
    <property type="molecule type" value="Genomic_DNA"/>
</dbReference>
<organism evidence="1 2">
    <name type="scientific">Melastoma candidum</name>
    <dbReference type="NCBI Taxonomy" id="119954"/>
    <lineage>
        <taxon>Eukaryota</taxon>
        <taxon>Viridiplantae</taxon>
        <taxon>Streptophyta</taxon>
        <taxon>Embryophyta</taxon>
        <taxon>Tracheophyta</taxon>
        <taxon>Spermatophyta</taxon>
        <taxon>Magnoliopsida</taxon>
        <taxon>eudicotyledons</taxon>
        <taxon>Gunneridae</taxon>
        <taxon>Pentapetalae</taxon>
        <taxon>rosids</taxon>
        <taxon>malvids</taxon>
        <taxon>Myrtales</taxon>
        <taxon>Melastomataceae</taxon>
        <taxon>Melastomatoideae</taxon>
        <taxon>Melastomateae</taxon>
        <taxon>Melastoma</taxon>
    </lineage>
</organism>
<keyword evidence="2" id="KW-1185">Reference proteome</keyword>
<accession>A0ACB9P0J4</accession>
<sequence length="131" mass="14571">MELVRAIFSAVSTAAEVLGKSDGNLVNLVQTAPSNGSGESRFYNGAVIRLLWKKLPIFAMLQRSFSPESCLTIWILSRLNLHLLAAFEMQEKGVQMVEDMESCRLRLGNSENAYRMVKSLVNFVDAEISCP</sequence>